<evidence type="ECO:0000313" key="2">
    <source>
        <dbReference type="EMBL" id="POM72193.1"/>
    </source>
</evidence>
<accession>A0A2P4Y327</accession>
<sequence>MPELKEFAGREGDEDRARAWLNKVKSAFVRDQAPDEEKCLVFGDILTGTARNWYRQLSRTTRTSRFNIVDEECQSRGNIATRARDRTNLRWSICIGSIWQGSGLFQIKDGPSEVRREHVEHFIETLDDRDLADHLALLRIPDADTLEKALRSRQRAKTRQSKAVYGLIKPRQKNNNATPPSASTRAVRAVKAISDSSESEEDSSGSDGEAGLRRVYFAASGNNEGQQDQGQKNQDRSRSETGNNRAQQNRHDIGSPPKRYSHCGSRKHSDLGCWGRL</sequence>
<feature type="compositionally biased region" description="Polar residues" evidence="1">
    <location>
        <begin position="220"/>
        <end position="232"/>
    </location>
</feature>
<dbReference type="OrthoDB" id="1752139at2759"/>
<feature type="compositionally biased region" description="Basic residues" evidence="1">
    <location>
        <begin position="151"/>
        <end position="160"/>
    </location>
</feature>
<dbReference type="Proteomes" id="UP000237271">
    <property type="component" value="Unassembled WGS sequence"/>
</dbReference>
<evidence type="ECO:0000313" key="3">
    <source>
        <dbReference type="Proteomes" id="UP000237271"/>
    </source>
</evidence>
<feature type="compositionally biased region" description="Polar residues" evidence="1">
    <location>
        <begin position="173"/>
        <end position="184"/>
    </location>
</feature>
<evidence type="ECO:0008006" key="4">
    <source>
        <dbReference type="Google" id="ProtNLM"/>
    </source>
</evidence>
<evidence type="ECO:0000256" key="1">
    <source>
        <dbReference type="SAM" id="MobiDB-lite"/>
    </source>
</evidence>
<keyword evidence="3" id="KW-1185">Reference proteome</keyword>
<dbReference type="AlphaFoldDB" id="A0A2P4Y327"/>
<reference evidence="2 3" key="1">
    <citation type="journal article" date="2017" name="Genome Biol. Evol.">
        <title>Phytophthora megakarya and P. palmivora, closely related causal agents of cacao black pod rot, underwent increases in genome sizes and gene numbers by different mechanisms.</title>
        <authorList>
            <person name="Ali S.S."/>
            <person name="Shao J."/>
            <person name="Lary D.J."/>
            <person name="Kronmiller B."/>
            <person name="Shen D."/>
            <person name="Strem M.D."/>
            <person name="Amoako-Attah I."/>
            <person name="Akrofi A.Y."/>
            <person name="Begoude B.A."/>
            <person name="Ten Hoopen G.M."/>
            <person name="Coulibaly K."/>
            <person name="Kebe B.I."/>
            <person name="Melnick R.L."/>
            <person name="Guiltinan M.J."/>
            <person name="Tyler B.M."/>
            <person name="Meinhardt L.W."/>
            <person name="Bailey B.A."/>
        </authorList>
    </citation>
    <scope>NUCLEOTIDE SEQUENCE [LARGE SCALE GENOMIC DNA]</scope>
    <source>
        <strain evidence="3">sbr112.9</strain>
    </source>
</reference>
<name>A0A2P4Y327_9STRA</name>
<proteinExistence type="predicted"/>
<comment type="caution">
    <text evidence="2">The sequence shown here is derived from an EMBL/GenBank/DDBJ whole genome shotgun (WGS) entry which is preliminary data.</text>
</comment>
<feature type="non-terminal residue" evidence="2">
    <location>
        <position position="277"/>
    </location>
</feature>
<protein>
    <recommendedName>
        <fullName evidence="4">Retrotransposon gag domain-containing protein</fullName>
    </recommendedName>
</protein>
<dbReference type="EMBL" id="NCKW01006111">
    <property type="protein sequence ID" value="POM72193.1"/>
    <property type="molecule type" value="Genomic_DNA"/>
</dbReference>
<organism evidence="2 3">
    <name type="scientific">Phytophthora palmivora</name>
    <dbReference type="NCBI Taxonomy" id="4796"/>
    <lineage>
        <taxon>Eukaryota</taxon>
        <taxon>Sar</taxon>
        <taxon>Stramenopiles</taxon>
        <taxon>Oomycota</taxon>
        <taxon>Peronosporomycetes</taxon>
        <taxon>Peronosporales</taxon>
        <taxon>Peronosporaceae</taxon>
        <taxon>Phytophthora</taxon>
    </lineage>
</organism>
<gene>
    <name evidence="2" type="ORF">PHPALM_11133</name>
</gene>
<feature type="region of interest" description="Disordered" evidence="1">
    <location>
        <begin position="150"/>
        <end position="277"/>
    </location>
</feature>